<gene>
    <name evidence="11" type="ORF">FKW44_023597</name>
</gene>
<protein>
    <recommendedName>
        <fullName evidence="2">valine--tRNA ligase</fullName>
        <ecNumber evidence="2">6.1.1.9</ecNumber>
    </recommendedName>
    <alternativeName>
        <fullName evidence="8">Valyl-tRNA synthetase</fullName>
    </alternativeName>
</protein>
<dbReference type="SUPFAM" id="SSF52374">
    <property type="entry name" value="Nucleotidylyl transferase"/>
    <property type="match status" value="1"/>
</dbReference>
<feature type="non-terminal residue" evidence="11">
    <location>
        <position position="231"/>
    </location>
</feature>
<evidence type="ECO:0000256" key="7">
    <source>
        <dbReference type="ARBA" id="ARBA00023146"/>
    </source>
</evidence>
<accession>A0A7T8GPL2</accession>
<evidence type="ECO:0000313" key="11">
    <source>
        <dbReference type="EMBL" id="QQP35390.1"/>
    </source>
</evidence>
<sequence>MNLIRASIRGLTRLPKEVRGPFPSKYNVKEVESAWYEWWEDSRLFVPHDHGKSPKAYSTLLPPPNVTGNLHLGHALTVTIQDALARWHRMKGHPVSWIPGSDHAGIATQVVVEKHLLATQGKLIQEIQSWKTEKGGTILGQLRSLGASLDWSKEYFTLDKQRSAAVAEAFFRLHDKGLIYRGNFLVNLSCSLSSTISDIEVDWMDLSGGTRVSVPGYEKPVVLGCCMTWPI</sequence>
<dbReference type="InterPro" id="IPR002303">
    <property type="entry name" value="Valyl-tRNA_ligase"/>
</dbReference>
<dbReference type="GO" id="GO:0005829">
    <property type="term" value="C:cytosol"/>
    <property type="evidence" value="ECO:0007669"/>
    <property type="project" value="TreeGrafter"/>
</dbReference>
<feature type="domain" description="Aminoacyl-tRNA synthetase class Ia" evidence="10">
    <location>
        <begin position="35"/>
        <end position="205"/>
    </location>
</feature>
<dbReference type="GO" id="GO:0005524">
    <property type="term" value="F:ATP binding"/>
    <property type="evidence" value="ECO:0007669"/>
    <property type="project" value="UniProtKB-KW"/>
</dbReference>
<keyword evidence="4" id="KW-0547">Nucleotide-binding</keyword>
<dbReference type="InterPro" id="IPR014729">
    <property type="entry name" value="Rossmann-like_a/b/a_fold"/>
</dbReference>
<evidence type="ECO:0000256" key="2">
    <source>
        <dbReference type="ARBA" id="ARBA00013169"/>
    </source>
</evidence>
<evidence type="ECO:0000256" key="4">
    <source>
        <dbReference type="ARBA" id="ARBA00022741"/>
    </source>
</evidence>
<comment type="catalytic activity">
    <reaction evidence="9">
        <text>tRNA(Val) + L-valine + ATP = L-valyl-tRNA(Val) + AMP + diphosphate</text>
        <dbReference type="Rhea" id="RHEA:10704"/>
        <dbReference type="Rhea" id="RHEA-COMP:9672"/>
        <dbReference type="Rhea" id="RHEA-COMP:9708"/>
        <dbReference type="ChEBI" id="CHEBI:30616"/>
        <dbReference type="ChEBI" id="CHEBI:33019"/>
        <dbReference type="ChEBI" id="CHEBI:57762"/>
        <dbReference type="ChEBI" id="CHEBI:78442"/>
        <dbReference type="ChEBI" id="CHEBI:78537"/>
        <dbReference type="ChEBI" id="CHEBI:456215"/>
        <dbReference type="EC" id="6.1.1.9"/>
    </reaction>
</comment>
<evidence type="ECO:0000256" key="5">
    <source>
        <dbReference type="ARBA" id="ARBA00022840"/>
    </source>
</evidence>
<name>A0A7T8GPL2_CALRO</name>
<proteinExistence type="inferred from homology"/>
<dbReference type="Pfam" id="PF00133">
    <property type="entry name" value="tRNA-synt_1"/>
    <property type="match status" value="1"/>
</dbReference>
<evidence type="ECO:0000256" key="3">
    <source>
        <dbReference type="ARBA" id="ARBA00022598"/>
    </source>
</evidence>
<keyword evidence="12" id="KW-1185">Reference proteome</keyword>
<dbReference type="PANTHER" id="PTHR11946">
    <property type="entry name" value="VALYL-TRNA SYNTHETASES"/>
    <property type="match status" value="1"/>
</dbReference>
<evidence type="ECO:0000256" key="6">
    <source>
        <dbReference type="ARBA" id="ARBA00022917"/>
    </source>
</evidence>
<dbReference type="Proteomes" id="UP000595437">
    <property type="component" value="Chromosome 18"/>
</dbReference>
<dbReference type="GO" id="GO:0006438">
    <property type="term" value="P:valyl-tRNA aminoacylation"/>
    <property type="evidence" value="ECO:0007669"/>
    <property type="project" value="InterPro"/>
</dbReference>
<dbReference type="PANTHER" id="PTHR11946:SF109">
    <property type="entry name" value="VALINE--TRNA LIGASE"/>
    <property type="match status" value="1"/>
</dbReference>
<evidence type="ECO:0000256" key="9">
    <source>
        <dbReference type="ARBA" id="ARBA00047552"/>
    </source>
</evidence>
<keyword evidence="3" id="KW-0436">Ligase</keyword>
<dbReference type="FunFam" id="3.40.50.620:FF:000020">
    <property type="entry name" value="Valine--tRNA ligase, mitochondrial"/>
    <property type="match status" value="1"/>
</dbReference>
<keyword evidence="7" id="KW-0030">Aminoacyl-tRNA synthetase</keyword>
<keyword evidence="6" id="KW-0648">Protein biosynthesis</keyword>
<dbReference type="AlphaFoldDB" id="A0A7T8GPL2"/>
<dbReference type="PROSITE" id="PS00178">
    <property type="entry name" value="AA_TRNA_LIGASE_I"/>
    <property type="match status" value="1"/>
</dbReference>
<comment type="similarity">
    <text evidence="1">Belongs to the class-I aminoacyl-tRNA synthetase family.</text>
</comment>
<dbReference type="InterPro" id="IPR002300">
    <property type="entry name" value="aa-tRNA-synth_Ia"/>
</dbReference>
<dbReference type="InterPro" id="IPR001412">
    <property type="entry name" value="aa-tRNA-synth_I_CS"/>
</dbReference>
<evidence type="ECO:0000256" key="1">
    <source>
        <dbReference type="ARBA" id="ARBA00005594"/>
    </source>
</evidence>
<dbReference type="EMBL" id="CP045907">
    <property type="protein sequence ID" value="QQP35390.1"/>
    <property type="molecule type" value="Genomic_DNA"/>
</dbReference>
<evidence type="ECO:0000313" key="12">
    <source>
        <dbReference type="Proteomes" id="UP000595437"/>
    </source>
</evidence>
<keyword evidence="5" id="KW-0067">ATP-binding</keyword>
<organism evidence="11 12">
    <name type="scientific">Caligus rogercresseyi</name>
    <name type="common">Sea louse</name>
    <dbReference type="NCBI Taxonomy" id="217165"/>
    <lineage>
        <taxon>Eukaryota</taxon>
        <taxon>Metazoa</taxon>
        <taxon>Ecdysozoa</taxon>
        <taxon>Arthropoda</taxon>
        <taxon>Crustacea</taxon>
        <taxon>Multicrustacea</taxon>
        <taxon>Hexanauplia</taxon>
        <taxon>Copepoda</taxon>
        <taxon>Siphonostomatoida</taxon>
        <taxon>Caligidae</taxon>
        <taxon>Caligus</taxon>
    </lineage>
</organism>
<evidence type="ECO:0000256" key="8">
    <source>
        <dbReference type="ARBA" id="ARBA00029936"/>
    </source>
</evidence>
<reference evidence="12" key="1">
    <citation type="submission" date="2021-01" db="EMBL/GenBank/DDBJ databases">
        <title>Caligus Genome Assembly.</title>
        <authorList>
            <person name="Gallardo-Escarate C."/>
        </authorList>
    </citation>
    <scope>NUCLEOTIDE SEQUENCE [LARGE SCALE GENOMIC DNA]</scope>
</reference>
<evidence type="ECO:0000259" key="10">
    <source>
        <dbReference type="Pfam" id="PF00133"/>
    </source>
</evidence>
<dbReference type="GO" id="GO:0004832">
    <property type="term" value="F:valine-tRNA ligase activity"/>
    <property type="evidence" value="ECO:0007669"/>
    <property type="project" value="UniProtKB-EC"/>
</dbReference>
<dbReference type="OrthoDB" id="629407at2759"/>
<dbReference type="EC" id="6.1.1.9" evidence="2"/>
<dbReference type="Gene3D" id="3.40.50.620">
    <property type="entry name" value="HUPs"/>
    <property type="match status" value="1"/>
</dbReference>